<keyword evidence="4" id="KW-1185">Reference proteome</keyword>
<evidence type="ECO:0000313" key="4">
    <source>
        <dbReference type="Proteomes" id="UP000502136"/>
    </source>
</evidence>
<sequence length="300" mass="33726">MKLIEALNGAGFVLAWLAQAILMTVLLYALLKKLTTKRPRWMHLQRRGPDNRLLGDRQLKLVGLTRTSRVVEERARLFAGCGIQGDAAAYAAARRVIFSGSALAVLIGAGLPALGAKPLLLLPLAGWGALILLVFSLLVDKIALEAIRQARSAKVIREIHTVSTQLLYLQGSSLHIHAKLMRCVPYTRTIRGELQNLLGEWYHDAAEAIRAFKARVGTEEAISFAETIDSLRLHEDEAYYELLRERIRDYKEKLEIAKESRKESGSYVLFVLAGLPILYTFQVFIYPWVRESQKLFESLN</sequence>
<feature type="transmembrane region" description="Helical" evidence="2">
    <location>
        <begin position="96"/>
        <end position="114"/>
    </location>
</feature>
<protein>
    <recommendedName>
        <fullName evidence="5">Type II secretion system protein GspF domain-containing protein</fullName>
    </recommendedName>
</protein>
<keyword evidence="1" id="KW-0175">Coiled coil</keyword>
<dbReference type="RefSeq" id="WP_168906855.1">
    <property type="nucleotide sequence ID" value="NZ_CP051428.1"/>
</dbReference>
<evidence type="ECO:0008006" key="5">
    <source>
        <dbReference type="Google" id="ProtNLM"/>
    </source>
</evidence>
<feature type="coiled-coil region" evidence="1">
    <location>
        <begin position="233"/>
        <end position="260"/>
    </location>
</feature>
<keyword evidence="2" id="KW-0812">Transmembrane</keyword>
<feature type="transmembrane region" description="Helical" evidence="2">
    <location>
        <begin position="12"/>
        <end position="31"/>
    </location>
</feature>
<feature type="transmembrane region" description="Helical" evidence="2">
    <location>
        <begin position="267"/>
        <end position="289"/>
    </location>
</feature>
<proteinExistence type="predicted"/>
<feature type="transmembrane region" description="Helical" evidence="2">
    <location>
        <begin position="120"/>
        <end position="139"/>
    </location>
</feature>
<accession>A0A6H2GUV5</accession>
<organism evidence="3 4">
    <name type="scientific">Paenibacillus albicereus</name>
    <dbReference type="NCBI Taxonomy" id="2726185"/>
    <lineage>
        <taxon>Bacteria</taxon>
        <taxon>Bacillati</taxon>
        <taxon>Bacillota</taxon>
        <taxon>Bacilli</taxon>
        <taxon>Bacillales</taxon>
        <taxon>Paenibacillaceae</taxon>
        <taxon>Paenibacillus</taxon>
    </lineage>
</organism>
<evidence type="ECO:0000256" key="1">
    <source>
        <dbReference type="SAM" id="Coils"/>
    </source>
</evidence>
<dbReference type="Proteomes" id="UP000502136">
    <property type="component" value="Chromosome"/>
</dbReference>
<dbReference type="KEGG" id="palr:HGI30_06260"/>
<dbReference type="AlphaFoldDB" id="A0A6H2GUV5"/>
<keyword evidence="2" id="KW-1133">Transmembrane helix</keyword>
<evidence type="ECO:0000256" key="2">
    <source>
        <dbReference type="SAM" id="Phobius"/>
    </source>
</evidence>
<reference evidence="3 4" key="1">
    <citation type="submission" date="2020-04" db="EMBL/GenBank/DDBJ databases">
        <title>Novel Paenibacillus strain UniB2 isolated from commercial digestive syrup.</title>
        <authorList>
            <person name="Thorat V."/>
            <person name="Kirdat K."/>
            <person name="Tiwarekar B."/>
            <person name="Yadav A."/>
        </authorList>
    </citation>
    <scope>NUCLEOTIDE SEQUENCE [LARGE SCALE GENOMIC DNA]</scope>
    <source>
        <strain evidence="3 4">UniB2</strain>
    </source>
</reference>
<dbReference type="EMBL" id="CP051428">
    <property type="protein sequence ID" value="QJC51204.1"/>
    <property type="molecule type" value="Genomic_DNA"/>
</dbReference>
<keyword evidence="2" id="KW-0472">Membrane</keyword>
<gene>
    <name evidence="3" type="ORF">HGI30_06260</name>
</gene>
<evidence type="ECO:0000313" key="3">
    <source>
        <dbReference type="EMBL" id="QJC51204.1"/>
    </source>
</evidence>
<name>A0A6H2GUV5_9BACL</name>